<sequence length="48" mass="4990">MQYHQFGISDEDGPTGPDLERGHSALVRGAGGVITGIHTGDVDVTVAR</sequence>
<evidence type="ECO:0000256" key="1">
    <source>
        <dbReference type="SAM" id="MobiDB-lite"/>
    </source>
</evidence>
<dbReference type="EMBL" id="JAVREZ010000012">
    <property type="protein sequence ID" value="MDT0484678.1"/>
    <property type="molecule type" value="Genomic_DNA"/>
</dbReference>
<proteinExistence type="predicted"/>
<evidence type="ECO:0000313" key="2">
    <source>
        <dbReference type="EMBL" id="MDT0484678.1"/>
    </source>
</evidence>
<gene>
    <name evidence="2" type="ORF">RNB18_31625</name>
</gene>
<accession>A0ABU2VHA4</accession>
<keyword evidence="3" id="KW-1185">Reference proteome</keyword>
<reference evidence="3" key="1">
    <citation type="submission" date="2023-07" db="EMBL/GenBank/DDBJ databases">
        <title>30 novel species of actinomycetes from the DSMZ collection.</title>
        <authorList>
            <person name="Nouioui I."/>
        </authorList>
    </citation>
    <scope>NUCLEOTIDE SEQUENCE [LARGE SCALE GENOMIC DNA]</scope>
    <source>
        <strain evidence="3">DSM 41640</strain>
    </source>
</reference>
<name>A0ABU2VHA4_9ACTN</name>
<comment type="caution">
    <text evidence="2">The sequence shown here is derived from an EMBL/GenBank/DDBJ whole genome shotgun (WGS) entry which is preliminary data.</text>
</comment>
<organism evidence="2 3">
    <name type="scientific">Streptomyces doebereineriae</name>
    <dbReference type="NCBI Taxonomy" id="3075528"/>
    <lineage>
        <taxon>Bacteria</taxon>
        <taxon>Bacillati</taxon>
        <taxon>Actinomycetota</taxon>
        <taxon>Actinomycetes</taxon>
        <taxon>Kitasatosporales</taxon>
        <taxon>Streptomycetaceae</taxon>
        <taxon>Streptomyces</taxon>
    </lineage>
</organism>
<feature type="region of interest" description="Disordered" evidence="1">
    <location>
        <begin position="1"/>
        <end position="23"/>
    </location>
</feature>
<dbReference type="RefSeq" id="WP_311717530.1">
    <property type="nucleotide sequence ID" value="NZ_JAVREZ010000012.1"/>
</dbReference>
<evidence type="ECO:0000313" key="3">
    <source>
        <dbReference type="Proteomes" id="UP001183824"/>
    </source>
</evidence>
<dbReference type="Proteomes" id="UP001183824">
    <property type="component" value="Unassembled WGS sequence"/>
</dbReference>
<protein>
    <submittedName>
        <fullName evidence="2">Uncharacterized protein</fullName>
    </submittedName>
</protein>